<feature type="transmembrane region" description="Helical" evidence="7">
    <location>
        <begin position="391"/>
        <end position="412"/>
    </location>
</feature>
<comment type="caution">
    <text evidence="8">The sequence shown here is derived from an EMBL/GenBank/DDBJ whole genome shotgun (WGS) entry which is preliminary data.</text>
</comment>
<feature type="transmembrane region" description="Helical" evidence="7">
    <location>
        <begin position="295"/>
        <end position="313"/>
    </location>
</feature>
<dbReference type="PATRIC" id="fig|1681.53.peg.887"/>
<dbReference type="Proteomes" id="UP000070092">
    <property type="component" value="Unassembled WGS sequence"/>
</dbReference>
<dbReference type="Pfam" id="PF03773">
    <property type="entry name" value="ArsP_1"/>
    <property type="match status" value="1"/>
</dbReference>
<dbReference type="PANTHER" id="PTHR34184:SF4">
    <property type="entry name" value="UPF0718 PROTEIN YCGR"/>
    <property type="match status" value="1"/>
</dbReference>
<feature type="transmembrane region" description="Helical" evidence="7">
    <location>
        <begin position="12"/>
        <end position="31"/>
    </location>
</feature>
<evidence type="ECO:0000256" key="1">
    <source>
        <dbReference type="ARBA" id="ARBA00004651"/>
    </source>
</evidence>
<evidence type="ECO:0000256" key="6">
    <source>
        <dbReference type="ARBA" id="ARBA00023136"/>
    </source>
</evidence>
<feature type="transmembrane region" description="Helical" evidence="7">
    <location>
        <begin position="222"/>
        <end position="244"/>
    </location>
</feature>
<evidence type="ECO:0000256" key="2">
    <source>
        <dbReference type="ARBA" id="ARBA00006386"/>
    </source>
</evidence>
<feature type="transmembrane region" description="Helical" evidence="7">
    <location>
        <begin position="351"/>
        <end position="371"/>
    </location>
</feature>
<feature type="transmembrane region" description="Helical" evidence="7">
    <location>
        <begin position="160"/>
        <end position="182"/>
    </location>
</feature>
<keyword evidence="3" id="KW-1003">Cell membrane</keyword>
<keyword evidence="6 7" id="KW-0472">Membrane</keyword>
<evidence type="ECO:0000256" key="3">
    <source>
        <dbReference type="ARBA" id="ARBA00022475"/>
    </source>
</evidence>
<feature type="transmembrane region" description="Helical" evidence="7">
    <location>
        <begin position="83"/>
        <end position="103"/>
    </location>
</feature>
<name>A0A133KQD5_BIFBI</name>
<dbReference type="GO" id="GO:0005886">
    <property type="term" value="C:plasma membrane"/>
    <property type="evidence" value="ECO:0007669"/>
    <property type="project" value="UniProtKB-SubCell"/>
</dbReference>
<evidence type="ECO:0000256" key="4">
    <source>
        <dbReference type="ARBA" id="ARBA00022692"/>
    </source>
</evidence>
<organism evidence="8 9">
    <name type="scientific">Bifidobacterium bifidum</name>
    <dbReference type="NCBI Taxonomy" id="1681"/>
    <lineage>
        <taxon>Bacteria</taxon>
        <taxon>Bacillati</taxon>
        <taxon>Actinomycetota</taxon>
        <taxon>Actinomycetes</taxon>
        <taxon>Bifidobacteriales</taxon>
        <taxon>Bifidobacteriaceae</taxon>
        <taxon>Bifidobacterium</taxon>
    </lineage>
</organism>
<feature type="transmembrane region" description="Helical" evidence="7">
    <location>
        <begin position="115"/>
        <end position="140"/>
    </location>
</feature>
<keyword evidence="5 7" id="KW-1133">Transmembrane helix</keyword>
<accession>A0A133KQD5</accession>
<dbReference type="InterPro" id="IPR052923">
    <property type="entry name" value="UPF0718"/>
</dbReference>
<keyword evidence="4 7" id="KW-0812">Transmembrane</keyword>
<dbReference type="InterPro" id="IPR005524">
    <property type="entry name" value="DUF318"/>
</dbReference>
<dbReference type="EMBL" id="LRPO01000024">
    <property type="protein sequence ID" value="KWZ81774.1"/>
    <property type="molecule type" value="Genomic_DNA"/>
</dbReference>
<gene>
    <name evidence="8" type="ORF">HMPREF3196_00903</name>
</gene>
<evidence type="ECO:0000313" key="8">
    <source>
        <dbReference type="EMBL" id="KWZ81774.1"/>
    </source>
</evidence>
<comment type="similarity">
    <text evidence="2">Belongs to the UPF0718 family.</text>
</comment>
<proteinExistence type="inferred from homology"/>
<evidence type="ECO:0000256" key="7">
    <source>
        <dbReference type="SAM" id="Phobius"/>
    </source>
</evidence>
<evidence type="ECO:0000256" key="5">
    <source>
        <dbReference type="ARBA" id="ARBA00022989"/>
    </source>
</evidence>
<evidence type="ECO:0000313" key="9">
    <source>
        <dbReference type="Proteomes" id="UP000070092"/>
    </source>
</evidence>
<comment type="subcellular location">
    <subcellularLocation>
        <location evidence="1">Cell membrane</location>
        <topology evidence="1">Multi-pass membrane protein</topology>
    </subcellularLocation>
</comment>
<sequence>MQGAASQDERRHLFALGTIITVVRYGGIIPYRQPMPAIQRSVIMSWGHHTGTVHDGTGRGHHADGGSPIDANSADGRDHSAHYLFLIIGTPLVAFLIAASAMFESRGLPIPLVRIGTGAAGLILQTIPFLLVGAMMSAAVSTFVSADALERHVPKSLAGGLAMAMIGGLCLPVCDCMVVPTFANLVRKRLPLPYATALLCAAPVMNPMAIWSTWFAFTGSPWMVAARVGLGMLVASAVGLSFAVRPSRSPAVRDLPLTRGRTPACDGCAVQHAGQDGRSRFVHFLRHTHDDVMRMMPILLSGTIAASIVRTALSPLTDGSGTIDGIGAVTLIAAAMAIAFLCSLCSTSDAVIAASMTGVLPASAMLAFLLFGPMLDLKNTLMLVMECRPRFIIRFVVTVAAACFLVAVAIHLTTGA</sequence>
<dbReference type="AlphaFoldDB" id="A0A133KQD5"/>
<feature type="transmembrane region" description="Helical" evidence="7">
    <location>
        <begin position="325"/>
        <end position="344"/>
    </location>
</feature>
<dbReference type="PANTHER" id="PTHR34184">
    <property type="entry name" value="UPF0718 PROTEIN YCGR"/>
    <property type="match status" value="1"/>
</dbReference>
<reference evidence="8 9" key="1">
    <citation type="submission" date="2016-01" db="EMBL/GenBank/DDBJ databases">
        <authorList>
            <person name="Oliw E.H."/>
        </authorList>
    </citation>
    <scope>NUCLEOTIDE SEQUENCE [LARGE SCALE GENOMIC DNA]</scope>
    <source>
        <strain evidence="8 9">MJR8628B</strain>
    </source>
</reference>
<protein>
    <submittedName>
        <fullName evidence="8">Putative permease</fullName>
    </submittedName>
</protein>
<feature type="transmembrane region" description="Helical" evidence="7">
    <location>
        <begin position="194"/>
        <end position="216"/>
    </location>
</feature>